<dbReference type="Gene3D" id="3.10.10.10">
    <property type="entry name" value="HIV Type 1 Reverse Transcriptase, subunit A, domain 1"/>
    <property type="match status" value="2"/>
</dbReference>
<protein>
    <submittedName>
        <fullName evidence="1">Transposon Ty3-G Gag-Pol polyprotein</fullName>
    </submittedName>
</protein>
<gene>
    <name evidence="1" type="ORF">Sradi_1744600</name>
</gene>
<dbReference type="SUPFAM" id="SSF56672">
    <property type="entry name" value="DNA/RNA polymerases"/>
    <property type="match status" value="1"/>
</dbReference>
<dbReference type="EMBL" id="JACGWJ010000007">
    <property type="protein sequence ID" value="KAL0408102.1"/>
    <property type="molecule type" value="Genomic_DNA"/>
</dbReference>
<evidence type="ECO:0000313" key="1">
    <source>
        <dbReference type="EMBL" id="KAL0408102.1"/>
    </source>
</evidence>
<organism evidence="1">
    <name type="scientific">Sesamum radiatum</name>
    <name type="common">Black benniseed</name>
    <dbReference type="NCBI Taxonomy" id="300843"/>
    <lineage>
        <taxon>Eukaryota</taxon>
        <taxon>Viridiplantae</taxon>
        <taxon>Streptophyta</taxon>
        <taxon>Embryophyta</taxon>
        <taxon>Tracheophyta</taxon>
        <taxon>Spermatophyta</taxon>
        <taxon>Magnoliopsida</taxon>
        <taxon>eudicotyledons</taxon>
        <taxon>Gunneridae</taxon>
        <taxon>Pentapetalae</taxon>
        <taxon>asterids</taxon>
        <taxon>lamiids</taxon>
        <taxon>Lamiales</taxon>
        <taxon>Pedaliaceae</taxon>
        <taxon>Sesamum</taxon>
    </lineage>
</organism>
<name>A0AAW2TU64_SESRA</name>
<reference evidence="1" key="2">
    <citation type="journal article" date="2024" name="Plant">
        <title>Genomic evolution and insights into agronomic trait innovations of Sesamum species.</title>
        <authorList>
            <person name="Miao H."/>
            <person name="Wang L."/>
            <person name="Qu L."/>
            <person name="Liu H."/>
            <person name="Sun Y."/>
            <person name="Le M."/>
            <person name="Wang Q."/>
            <person name="Wei S."/>
            <person name="Zheng Y."/>
            <person name="Lin W."/>
            <person name="Duan Y."/>
            <person name="Cao H."/>
            <person name="Xiong S."/>
            <person name="Wang X."/>
            <person name="Wei L."/>
            <person name="Li C."/>
            <person name="Ma Q."/>
            <person name="Ju M."/>
            <person name="Zhao R."/>
            <person name="Li G."/>
            <person name="Mu C."/>
            <person name="Tian Q."/>
            <person name="Mei H."/>
            <person name="Zhang T."/>
            <person name="Gao T."/>
            <person name="Zhang H."/>
        </authorList>
    </citation>
    <scope>NUCLEOTIDE SEQUENCE</scope>
    <source>
        <strain evidence="1">G02</strain>
    </source>
</reference>
<sequence>MPRSSMVGKPEVNDPPRKGVIRMIVGGPIGGDSQKTRKAQVPEAYGTSIKEVLDVEPIEVTPPPIQFEQEEQRGHRTLGNDALNLKGPDPVVITHHLNLDPNIRPVKQKKRHFGLKKDKIIQEKVNRLLAAGHIREIQFPKLFSNIVLVLKPEGKWKMCIDFRDINKTCLKDFYPLSRIDQLVDSTSGCELISMMDASQGYRQKITFYYVAMPFRLKNAGATYQKLVDKIFRPQLGRNMEVYVDDVLVKSKVAHQHVEDFKETFAVLRNIS</sequence>
<reference evidence="1" key="1">
    <citation type="submission" date="2020-06" db="EMBL/GenBank/DDBJ databases">
        <authorList>
            <person name="Li T."/>
            <person name="Hu X."/>
            <person name="Zhang T."/>
            <person name="Song X."/>
            <person name="Zhang H."/>
            <person name="Dai N."/>
            <person name="Sheng W."/>
            <person name="Hou X."/>
            <person name="Wei L."/>
        </authorList>
    </citation>
    <scope>NUCLEOTIDE SEQUENCE</scope>
    <source>
        <strain evidence="1">G02</strain>
        <tissue evidence="1">Leaf</tissue>
    </source>
</reference>
<dbReference type="CDD" id="cd01647">
    <property type="entry name" value="RT_LTR"/>
    <property type="match status" value="1"/>
</dbReference>
<dbReference type="InterPro" id="IPR043128">
    <property type="entry name" value="Rev_trsase/Diguanyl_cyclase"/>
</dbReference>
<dbReference type="InterPro" id="IPR053134">
    <property type="entry name" value="RNA-dir_DNA_polymerase"/>
</dbReference>
<dbReference type="AlphaFoldDB" id="A0AAW2TU64"/>
<dbReference type="Gene3D" id="3.30.70.270">
    <property type="match status" value="2"/>
</dbReference>
<dbReference type="PANTHER" id="PTHR24559:SF444">
    <property type="entry name" value="REVERSE TRANSCRIPTASE DOMAIN-CONTAINING PROTEIN"/>
    <property type="match status" value="1"/>
</dbReference>
<accession>A0AAW2TU64</accession>
<comment type="caution">
    <text evidence="1">The sequence shown here is derived from an EMBL/GenBank/DDBJ whole genome shotgun (WGS) entry which is preliminary data.</text>
</comment>
<proteinExistence type="predicted"/>
<dbReference type="PANTHER" id="PTHR24559">
    <property type="entry name" value="TRANSPOSON TY3-I GAG-POL POLYPROTEIN"/>
    <property type="match status" value="1"/>
</dbReference>
<dbReference type="InterPro" id="IPR043502">
    <property type="entry name" value="DNA/RNA_pol_sf"/>
</dbReference>